<keyword evidence="1" id="KW-1133">Transmembrane helix</keyword>
<dbReference type="Pfam" id="PF07143">
    <property type="entry name" value="CrtC"/>
    <property type="match status" value="1"/>
</dbReference>
<evidence type="ECO:0000259" key="2">
    <source>
        <dbReference type="Pfam" id="PF07143"/>
    </source>
</evidence>
<feature type="domain" description="AttH" evidence="2">
    <location>
        <begin position="87"/>
        <end position="261"/>
    </location>
</feature>
<dbReference type="InterPro" id="IPR010791">
    <property type="entry name" value="AttH_dom"/>
</dbReference>
<dbReference type="InterPro" id="IPR023374">
    <property type="entry name" value="AttH-like_dom_sf"/>
</dbReference>
<dbReference type="EMBL" id="FOEG01000009">
    <property type="protein sequence ID" value="SEP09826.1"/>
    <property type="molecule type" value="Genomic_DNA"/>
</dbReference>
<dbReference type="SUPFAM" id="SSF159245">
    <property type="entry name" value="AttH-like"/>
    <property type="match status" value="1"/>
</dbReference>
<keyword evidence="4" id="KW-1185">Reference proteome</keyword>
<keyword evidence="1" id="KW-0812">Transmembrane</keyword>
<evidence type="ECO:0000256" key="1">
    <source>
        <dbReference type="SAM" id="Phobius"/>
    </source>
</evidence>
<dbReference type="STRING" id="406100.SAMN04488052_109104"/>
<dbReference type="PANTHER" id="PTHR38591:SF1">
    <property type="entry name" value="BLL1000 PROTEIN"/>
    <property type="match status" value="1"/>
</dbReference>
<reference evidence="3 4" key="1">
    <citation type="submission" date="2016-10" db="EMBL/GenBank/DDBJ databases">
        <authorList>
            <person name="de Groot N.N."/>
        </authorList>
    </citation>
    <scope>NUCLEOTIDE SEQUENCE [LARGE SCALE GENOMIC DNA]</scope>
    <source>
        <strain evidence="3 4">CGMCC 1.6291</strain>
    </source>
</reference>
<evidence type="ECO:0000313" key="3">
    <source>
        <dbReference type="EMBL" id="SEP09826.1"/>
    </source>
</evidence>
<accession>A0A1H8V371</accession>
<keyword evidence="1" id="KW-0472">Membrane</keyword>
<proteinExistence type="predicted"/>
<dbReference type="Pfam" id="PF17186">
    <property type="entry name" value="Lipocalin_9"/>
    <property type="match status" value="1"/>
</dbReference>
<name>A0A1H8V371_9GAMM</name>
<organism evidence="3 4">
    <name type="scientific">Aquisalimonas asiatica</name>
    <dbReference type="NCBI Taxonomy" id="406100"/>
    <lineage>
        <taxon>Bacteria</taxon>
        <taxon>Pseudomonadati</taxon>
        <taxon>Pseudomonadota</taxon>
        <taxon>Gammaproteobacteria</taxon>
        <taxon>Chromatiales</taxon>
        <taxon>Ectothiorhodospiraceae</taxon>
        <taxon>Aquisalimonas</taxon>
    </lineage>
</organism>
<protein>
    <submittedName>
        <fullName evidence="3">Predicted secreted hydrolase</fullName>
    </submittedName>
</protein>
<keyword evidence="3" id="KW-0378">Hydrolase</keyword>
<dbReference type="AlphaFoldDB" id="A0A1H8V371"/>
<dbReference type="Proteomes" id="UP000199657">
    <property type="component" value="Unassembled WGS sequence"/>
</dbReference>
<dbReference type="GO" id="GO:0016787">
    <property type="term" value="F:hydrolase activity"/>
    <property type="evidence" value="ECO:0007669"/>
    <property type="project" value="UniProtKB-KW"/>
</dbReference>
<evidence type="ECO:0000313" key="4">
    <source>
        <dbReference type="Proteomes" id="UP000199657"/>
    </source>
</evidence>
<gene>
    <name evidence="3" type="ORF">SAMN04488052_109104</name>
</gene>
<dbReference type="PANTHER" id="PTHR38591">
    <property type="entry name" value="HYDROLASE"/>
    <property type="match status" value="1"/>
</dbReference>
<sequence length="391" mass="44011">MATDPEHRPIGRRMRWQLGVTVVAVLVLLLLLRMWSGEDDADTPEADGFDVTGALSGEEDAAGFARVTGPEPLSFPEDHGPHPDYRHEWWYVTGNVRDDDDRHFGFQVTLFRFNVAADPPEREAALATNQLWMGHLAITDTESGEFHHRERFVRGAAGLAGGVAEPFRVWVEDWEMTGEGDDMMPLRLQFPDDELGLDILLEPRKDLVLQGEDGYSRKGPEAGNASRYYSYTRLAASGELTVGDATHGVSGQAWMDREWGTSTLSEEQAGWDWFSIQLEDDRDIMFYHLRRDDGSIDPLSKGVLVAPDGESRVLSLDDVALEPERHWESDDGTRYPVAWRMQLPEEELDLRLEAVVDDQELRGAFRYWEGAIRVTAEQGPDGVGYAELTGY</sequence>
<feature type="transmembrane region" description="Helical" evidence="1">
    <location>
        <begin position="16"/>
        <end position="35"/>
    </location>
</feature>
<dbReference type="Gene3D" id="2.40.370.10">
    <property type="entry name" value="AttH-like domain"/>
    <property type="match status" value="2"/>
</dbReference>
<dbReference type="RefSeq" id="WP_245754051.1">
    <property type="nucleotide sequence ID" value="NZ_FOEG01000009.1"/>
</dbReference>